<organism evidence="2 3">
    <name type="scientific">Afipia felis</name>
    <name type="common">Cat scratch disease bacillus</name>
    <dbReference type="NCBI Taxonomy" id="1035"/>
    <lineage>
        <taxon>Bacteria</taxon>
        <taxon>Pseudomonadati</taxon>
        <taxon>Pseudomonadota</taxon>
        <taxon>Alphaproteobacteria</taxon>
        <taxon>Hyphomicrobiales</taxon>
        <taxon>Nitrobacteraceae</taxon>
        <taxon>Afipia</taxon>
    </lineage>
</organism>
<dbReference type="RefSeq" id="WP_082157080.1">
    <property type="nucleotide sequence ID" value="NZ_CCAZ020000002.1"/>
</dbReference>
<dbReference type="EMBL" id="CCAZ020000002">
    <property type="protein sequence ID" value="CEG10045.1"/>
    <property type="molecule type" value="Genomic_DNA"/>
</dbReference>
<evidence type="ECO:0000313" key="3">
    <source>
        <dbReference type="Proteomes" id="UP000035762"/>
    </source>
</evidence>
<sequence length="100" mass="11714">MRKVILAFMGFAAVGTFAMAPDANAMPIGSAAPVASTIEQVRLVCDEWGRCWRRPDYYRPYGYYGYGYGYDRPYRRYYRPRYYGGYGYGYGGWHRGWYGY</sequence>
<keyword evidence="1" id="KW-0732">Signal</keyword>
<name>A0A090MRN3_AFIFE</name>
<dbReference type="Proteomes" id="UP000035762">
    <property type="component" value="Unassembled WGS sequence"/>
</dbReference>
<evidence type="ECO:0000313" key="2">
    <source>
        <dbReference type="EMBL" id="CEG10045.1"/>
    </source>
</evidence>
<accession>A0A090MRN3</accession>
<feature type="signal peptide" evidence="1">
    <location>
        <begin position="1"/>
        <end position="20"/>
    </location>
</feature>
<gene>
    <name evidence="2" type="ORF">BN961_03479</name>
</gene>
<reference evidence="2 3" key="1">
    <citation type="journal article" date="2014" name="Genome Announc.">
        <title>Genome Sequence of Afipia felis Strain 76713, Isolated in Hospital Water Using an Amoeba Co-Culture Procedure.</title>
        <authorList>
            <person name="Benamar S."/>
            <person name="La Scola B."/>
            <person name="Croce O."/>
        </authorList>
    </citation>
    <scope>NUCLEOTIDE SEQUENCE [LARGE SCALE GENOMIC DNA]</scope>
    <source>
        <strain evidence="2 3">76713</strain>
    </source>
</reference>
<comment type="caution">
    <text evidence="2">The sequence shown here is derived from an EMBL/GenBank/DDBJ whole genome shotgun (WGS) entry which is preliminary data.</text>
</comment>
<dbReference type="AlphaFoldDB" id="A0A090MRN3"/>
<proteinExistence type="predicted"/>
<dbReference type="OrthoDB" id="8255899at2"/>
<feature type="chain" id="PRO_5001860766" evidence="1">
    <location>
        <begin position="21"/>
        <end position="100"/>
    </location>
</feature>
<keyword evidence="3" id="KW-1185">Reference proteome</keyword>
<evidence type="ECO:0000256" key="1">
    <source>
        <dbReference type="SAM" id="SignalP"/>
    </source>
</evidence>
<dbReference type="STRING" id="1035.BN961_03479"/>
<protein>
    <submittedName>
        <fullName evidence="2">Uncharacterized protein</fullName>
    </submittedName>
</protein>